<protein>
    <submittedName>
        <fullName evidence="2">Uncharacterized protein</fullName>
    </submittedName>
</protein>
<proteinExistence type="predicted"/>
<dbReference type="OrthoDB" id="10401127at2759"/>
<keyword evidence="3" id="KW-1185">Reference proteome</keyword>
<reference evidence="2 3" key="1">
    <citation type="journal article" date="2019" name="PLoS Biol.">
        <title>Sex chromosomes control vertical transmission of feminizing Wolbachia symbionts in an isopod.</title>
        <authorList>
            <person name="Becking T."/>
            <person name="Chebbi M.A."/>
            <person name="Giraud I."/>
            <person name="Moumen B."/>
            <person name="Laverre T."/>
            <person name="Caubet Y."/>
            <person name="Peccoud J."/>
            <person name="Gilbert C."/>
            <person name="Cordaux R."/>
        </authorList>
    </citation>
    <scope>NUCLEOTIDE SEQUENCE [LARGE SCALE GENOMIC DNA]</scope>
    <source>
        <strain evidence="2">ANa2</strain>
        <tissue evidence="2">Whole body excluding digestive tract and cuticle</tissue>
    </source>
</reference>
<accession>A0A5N5SXG2</accession>
<organism evidence="2 3">
    <name type="scientific">Armadillidium nasatum</name>
    <dbReference type="NCBI Taxonomy" id="96803"/>
    <lineage>
        <taxon>Eukaryota</taxon>
        <taxon>Metazoa</taxon>
        <taxon>Ecdysozoa</taxon>
        <taxon>Arthropoda</taxon>
        <taxon>Crustacea</taxon>
        <taxon>Multicrustacea</taxon>
        <taxon>Malacostraca</taxon>
        <taxon>Eumalacostraca</taxon>
        <taxon>Peracarida</taxon>
        <taxon>Isopoda</taxon>
        <taxon>Oniscidea</taxon>
        <taxon>Crinocheta</taxon>
        <taxon>Armadillidiidae</taxon>
        <taxon>Armadillidium</taxon>
    </lineage>
</organism>
<feature type="compositionally biased region" description="Basic and acidic residues" evidence="1">
    <location>
        <begin position="1"/>
        <end position="23"/>
    </location>
</feature>
<feature type="region of interest" description="Disordered" evidence="1">
    <location>
        <begin position="1"/>
        <end position="29"/>
    </location>
</feature>
<name>A0A5N5SXG2_9CRUS</name>
<feature type="region of interest" description="Disordered" evidence="1">
    <location>
        <begin position="82"/>
        <end position="117"/>
    </location>
</feature>
<evidence type="ECO:0000313" key="3">
    <source>
        <dbReference type="Proteomes" id="UP000326759"/>
    </source>
</evidence>
<evidence type="ECO:0000256" key="1">
    <source>
        <dbReference type="SAM" id="MobiDB-lite"/>
    </source>
</evidence>
<feature type="compositionally biased region" description="Polar residues" evidence="1">
    <location>
        <begin position="93"/>
        <end position="103"/>
    </location>
</feature>
<dbReference type="EMBL" id="SEYY01019056">
    <property type="protein sequence ID" value="KAB7498722.1"/>
    <property type="molecule type" value="Genomic_DNA"/>
</dbReference>
<dbReference type="Proteomes" id="UP000326759">
    <property type="component" value="Unassembled WGS sequence"/>
</dbReference>
<dbReference type="AlphaFoldDB" id="A0A5N5SXG2"/>
<sequence>MDIKNEIEIKCEPSEGSEGERSNAVDSESELQEKVLVIENIEIKEEYLDIKKEDTETNQHFMQISSGLDKNQTDIFDVNYEEEGAEPKGKNSLLKSEPQTSGILTKKVKNSDLKFRE</sequence>
<gene>
    <name evidence="2" type="ORF">Anas_12376</name>
</gene>
<comment type="caution">
    <text evidence="2">The sequence shown here is derived from an EMBL/GenBank/DDBJ whole genome shotgun (WGS) entry which is preliminary data.</text>
</comment>
<evidence type="ECO:0000313" key="2">
    <source>
        <dbReference type="EMBL" id="KAB7498722.1"/>
    </source>
</evidence>